<comment type="caution">
    <text evidence="4">The sequence shown here is derived from an EMBL/GenBank/DDBJ whole genome shotgun (WGS) entry which is preliminary data.</text>
</comment>
<dbReference type="Pfam" id="PF18152">
    <property type="entry name" value="DAHP_snth_FXD"/>
    <property type="match status" value="1"/>
</dbReference>
<gene>
    <name evidence="4" type="ORF">DB31_2120</name>
</gene>
<keyword evidence="1" id="KW-0808">Transferase</keyword>
<dbReference type="PANTHER" id="PTHR43018">
    <property type="entry name" value="PHOSPHO-2-DEHYDRO-3-DEOXYHEPTONATE ALDOLASE"/>
    <property type="match status" value="1"/>
</dbReference>
<sequence>MLIVMKPDATSQDIERVNEEIRRRGWQPNAIPGGTRTAIGITGNKGAVEAEPFRVLPGVADAIPISQPFKLVSREVKPEDTVMQVGNLHLGGNAIHVMAGPCSVETREQIVGTAQAVKKSGATMLRGGAFKPRTSPYEFQGLKNDGLSLLAEARKETGLLVVTEVKDTATLPQVAEVADILQVGARNMQNFSLLEAVGETRKPVLLKRGLSATIKELLMAAEYIVAKGNTRVILCERGIRTFETMTRNTLDLNAVPMLKSLSHLPVWVDPSHGIGVRKAVPAMMRAAIAVGADGLIVEVHPDPPRALSDGHQSLEFSEFDKAMSEVRAIAGALGRDVARLG</sequence>
<dbReference type="PANTHER" id="PTHR43018:SF1">
    <property type="entry name" value="PROTEIN AROA(G)"/>
    <property type="match status" value="1"/>
</dbReference>
<dbReference type="GO" id="GO:0009073">
    <property type="term" value="P:aromatic amino acid family biosynthetic process"/>
    <property type="evidence" value="ECO:0007669"/>
    <property type="project" value="InterPro"/>
</dbReference>
<dbReference type="Pfam" id="PF00793">
    <property type="entry name" value="DAHP_synth_1"/>
    <property type="match status" value="1"/>
</dbReference>
<dbReference type="RefSeq" id="WP_044194396.1">
    <property type="nucleotide sequence ID" value="NZ_JMCB01000014.1"/>
</dbReference>
<name>A0A085W9G3_9BACT</name>
<dbReference type="NCBIfam" id="NF006421">
    <property type="entry name" value="PRK08673.1"/>
    <property type="match status" value="1"/>
</dbReference>
<dbReference type="STRING" id="394096.DB31_2120"/>
<dbReference type="GO" id="GO:0016740">
    <property type="term" value="F:transferase activity"/>
    <property type="evidence" value="ECO:0007669"/>
    <property type="project" value="UniProtKB-KW"/>
</dbReference>
<protein>
    <submittedName>
        <fullName evidence="4">2-keto-3-deoxy-D-arabino-heptulosonate-7-phosphate synthase I beta</fullName>
    </submittedName>
</protein>
<evidence type="ECO:0000259" key="2">
    <source>
        <dbReference type="Pfam" id="PF00793"/>
    </source>
</evidence>
<reference evidence="4 5" key="1">
    <citation type="submission" date="2014-04" db="EMBL/GenBank/DDBJ databases">
        <title>Genome assembly of Hyalangium minutum DSM 14724.</title>
        <authorList>
            <person name="Sharma G."/>
            <person name="Subramanian S."/>
        </authorList>
    </citation>
    <scope>NUCLEOTIDE SEQUENCE [LARGE SCALE GENOMIC DNA]</scope>
    <source>
        <strain evidence="4 5">DSM 14724</strain>
    </source>
</reference>
<dbReference type="InterPro" id="IPR013785">
    <property type="entry name" value="Aldolase_TIM"/>
</dbReference>
<dbReference type="NCBIfam" id="NF009239">
    <property type="entry name" value="PRK12595.1"/>
    <property type="match status" value="1"/>
</dbReference>
<dbReference type="InterPro" id="IPR041071">
    <property type="entry name" value="DAHP_snth_FXD"/>
</dbReference>
<evidence type="ECO:0000259" key="3">
    <source>
        <dbReference type="Pfam" id="PF18152"/>
    </source>
</evidence>
<dbReference type="NCBIfam" id="TIGR01361">
    <property type="entry name" value="DAHP_synth_Bsub"/>
    <property type="match status" value="1"/>
</dbReference>
<proteinExistence type="predicted"/>
<feature type="domain" description="DAHP synthase ferredoxin-like" evidence="3">
    <location>
        <begin position="1"/>
        <end position="67"/>
    </location>
</feature>
<dbReference type="InterPro" id="IPR006268">
    <property type="entry name" value="DAHP_syn_2"/>
</dbReference>
<evidence type="ECO:0000256" key="1">
    <source>
        <dbReference type="ARBA" id="ARBA00022679"/>
    </source>
</evidence>
<dbReference type="EMBL" id="JMCB01000014">
    <property type="protein sequence ID" value="KFE64326.1"/>
    <property type="molecule type" value="Genomic_DNA"/>
</dbReference>
<dbReference type="AlphaFoldDB" id="A0A085W9G3"/>
<dbReference type="PATRIC" id="fig|394096.3.peg.6455"/>
<evidence type="ECO:0000313" key="4">
    <source>
        <dbReference type="EMBL" id="KFE64326.1"/>
    </source>
</evidence>
<dbReference type="GO" id="GO:0016832">
    <property type="term" value="F:aldehyde-lyase activity"/>
    <property type="evidence" value="ECO:0007669"/>
    <property type="project" value="InterPro"/>
</dbReference>
<dbReference type="SUPFAM" id="SSF51569">
    <property type="entry name" value="Aldolase"/>
    <property type="match status" value="1"/>
</dbReference>
<dbReference type="InterPro" id="IPR006218">
    <property type="entry name" value="DAHP1/KDSA"/>
</dbReference>
<dbReference type="Gene3D" id="3.20.20.70">
    <property type="entry name" value="Aldolase class I"/>
    <property type="match status" value="1"/>
</dbReference>
<keyword evidence="5" id="KW-1185">Reference proteome</keyword>
<dbReference type="Gene3D" id="3.30.70.1140">
    <property type="entry name" value="Phospho-2-dehydro-3-deoxyheptonate aldolase, domain 1"/>
    <property type="match status" value="1"/>
</dbReference>
<evidence type="ECO:0000313" key="5">
    <source>
        <dbReference type="Proteomes" id="UP000028725"/>
    </source>
</evidence>
<dbReference type="InterPro" id="IPR052899">
    <property type="entry name" value="Class-I_DAHP_synthase"/>
</dbReference>
<dbReference type="OrthoDB" id="9802281at2"/>
<organism evidence="4 5">
    <name type="scientific">Hyalangium minutum</name>
    <dbReference type="NCBI Taxonomy" id="394096"/>
    <lineage>
        <taxon>Bacteria</taxon>
        <taxon>Pseudomonadati</taxon>
        <taxon>Myxococcota</taxon>
        <taxon>Myxococcia</taxon>
        <taxon>Myxococcales</taxon>
        <taxon>Cystobacterineae</taxon>
        <taxon>Archangiaceae</taxon>
        <taxon>Hyalangium</taxon>
    </lineage>
</organism>
<accession>A0A085W9G3</accession>
<dbReference type="Proteomes" id="UP000028725">
    <property type="component" value="Unassembled WGS sequence"/>
</dbReference>
<feature type="domain" description="DAHP synthetase I/KDSA" evidence="2">
    <location>
        <begin position="92"/>
        <end position="326"/>
    </location>
</feature>